<comment type="caution">
    <text evidence="2">The sequence shown here is derived from an EMBL/GenBank/DDBJ whole genome shotgun (WGS) entry which is preliminary data.</text>
</comment>
<gene>
    <name evidence="2" type="ORF">APLA_LOCUS11638</name>
</gene>
<evidence type="ECO:0000256" key="1">
    <source>
        <dbReference type="SAM" id="MobiDB-lite"/>
    </source>
</evidence>
<name>A0A8S1APA5_ARCPL</name>
<sequence length="135" mass="15996">MRSEERPHERTGLERIKYWLPKDLDVAEGIEVVEEKKESGRMYFITFKINGKRFMDNWHNTTNLWMYAIALLSHVVTYESLRTLLPQSAWPENSKAESKREKTDTLPPRRRPTRGPVMTEFRGTIVLRYSLKSQP</sequence>
<evidence type="ECO:0000313" key="2">
    <source>
        <dbReference type="EMBL" id="CAB3246783.1"/>
    </source>
</evidence>
<dbReference type="Proteomes" id="UP000494256">
    <property type="component" value="Unassembled WGS sequence"/>
</dbReference>
<feature type="compositionally biased region" description="Basic and acidic residues" evidence="1">
    <location>
        <begin position="94"/>
        <end position="104"/>
    </location>
</feature>
<proteinExistence type="predicted"/>
<accession>A0A8S1APA5</accession>
<evidence type="ECO:0000313" key="3">
    <source>
        <dbReference type="Proteomes" id="UP000494256"/>
    </source>
</evidence>
<feature type="region of interest" description="Disordered" evidence="1">
    <location>
        <begin position="89"/>
        <end position="117"/>
    </location>
</feature>
<dbReference type="EMBL" id="CADEBD010000333">
    <property type="protein sequence ID" value="CAB3246783.1"/>
    <property type="molecule type" value="Genomic_DNA"/>
</dbReference>
<protein>
    <submittedName>
        <fullName evidence="2">Uncharacterized protein</fullName>
    </submittedName>
</protein>
<reference evidence="2 3" key="1">
    <citation type="submission" date="2020-04" db="EMBL/GenBank/DDBJ databases">
        <authorList>
            <person name="Wallbank WR R."/>
            <person name="Pardo Diaz C."/>
            <person name="Kozak K."/>
            <person name="Martin S."/>
            <person name="Jiggins C."/>
            <person name="Moest M."/>
            <person name="Warren A I."/>
            <person name="Byers J.R.P. K."/>
            <person name="Montejo-Kovacevich G."/>
            <person name="Yen C E."/>
        </authorList>
    </citation>
    <scope>NUCLEOTIDE SEQUENCE [LARGE SCALE GENOMIC DNA]</scope>
</reference>
<organism evidence="2 3">
    <name type="scientific">Arctia plantaginis</name>
    <name type="common">Wood tiger moth</name>
    <name type="synonym">Phalaena plantaginis</name>
    <dbReference type="NCBI Taxonomy" id="874455"/>
    <lineage>
        <taxon>Eukaryota</taxon>
        <taxon>Metazoa</taxon>
        <taxon>Ecdysozoa</taxon>
        <taxon>Arthropoda</taxon>
        <taxon>Hexapoda</taxon>
        <taxon>Insecta</taxon>
        <taxon>Pterygota</taxon>
        <taxon>Neoptera</taxon>
        <taxon>Endopterygota</taxon>
        <taxon>Lepidoptera</taxon>
        <taxon>Glossata</taxon>
        <taxon>Ditrysia</taxon>
        <taxon>Noctuoidea</taxon>
        <taxon>Erebidae</taxon>
        <taxon>Arctiinae</taxon>
        <taxon>Arctia</taxon>
    </lineage>
</organism>
<dbReference type="AlphaFoldDB" id="A0A8S1APA5"/>
<dbReference type="OrthoDB" id="10051381at2759"/>